<sequence>MVVGDLMTAGRWDDRVLGETFWPIDCECIRSIPLGRTGHADALLWHFDPRGVFTVKSAYKLAKERKIVDSSSESELVQKWWKALWNCHVSGKSKVFMWRCFNGILPWLTNLAKRGVKCLLSCPVCGDDRETVGHAICGCPKAKMVWGQSALAPVLNKLNHVLFDGVYLRAFSLLSKMDLEVFCLYLGAFPLCDTVERRQTPCAPRTLVRWSKPVDGLKLNVDAACRPGMEVVLVSGGTQRERWWPVAFVESDAANVVSAANERRTLGDLRYCSVFYHRFLVEFVNISQDQPIWLLTSYPFMV</sequence>
<dbReference type="InterPro" id="IPR026960">
    <property type="entry name" value="RVT-Znf"/>
</dbReference>
<proteinExistence type="predicted"/>
<evidence type="ECO:0000259" key="1">
    <source>
        <dbReference type="Pfam" id="PF13966"/>
    </source>
</evidence>
<dbReference type="EMBL" id="BTGU01000005">
    <property type="protein sequence ID" value="GMN34658.1"/>
    <property type="molecule type" value="Genomic_DNA"/>
</dbReference>
<organism evidence="2 3">
    <name type="scientific">Ficus carica</name>
    <name type="common">Common fig</name>
    <dbReference type="NCBI Taxonomy" id="3494"/>
    <lineage>
        <taxon>Eukaryota</taxon>
        <taxon>Viridiplantae</taxon>
        <taxon>Streptophyta</taxon>
        <taxon>Embryophyta</taxon>
        <taxon>Tracheophyta</taxon>
        <taxon>Spermatophyta</taxon>
        <taxon>Magnoliopsida</taxon>
        <taxon>eudicotyledons</taxon>
        <taxon>Gunneridae</taxon>
        <taxon>Pentapetalae</taxon>
        <taxon>rosids</taxon>
        <taxon>fabids</taxon>
        <taxon>Rosales</taxon>
        <taxon>Moraceae</taxon>
        <taxon>Ficeae</taxon>
        <taxon>Ficus</taxon>
    </lineage>
</organism>
<dbReference type="AlphaFoldDB" id="A0AA88CTS2"/>
<dbReference type="Pfam" id="PF13966">
    <property type="entry name" value="zf-RVT"/>
    <property type="match status" value="1"/>
</dbReference>
<keyword evidence="3" id="KW-1185">Reference proteome</keyword>
<gene>
    <name evidence="2" type="ORF">TIFTF001_004803</name>
</gene>
<accession>A0AA88CTS2</accession>
<evidence type="ECO:0000313" key="3">
    <source>
        <dbReference type="Proteomes" id="UP001187192"/>
    </source>
</evidence>
<feature type="domain" description="Reverse transcriptase zinc-binding" evidence="1">
    <location>
        <begin position="53"/>
        <end position="146"/>
    </location>
</feature>
<dbReference type="Proteomes" id="UP001187192">
    <property type="component" value="Unassembled WGS sequence"/>
</dbReference>
<evidence type="ECO:0000313" key="2">
    <source>
        <dbReference type="EMBL" id="GMN34658.1"/>
    </source>
</evidence>
<name>A0AA88CTS2_FICCA</name>
<comment type="caution">
    <text evidence="2">The sequence shown here is derived from an EMBL/GenBank/DDBJ whole genome shotgun (WGS) entry which is preliminary data.</text>
</comment>
<reference evidence="2" key="1">
    <citation type="submission" date="2023-07" db="EMBL/GenBank/DDBJ databases">
        <title>draft genome sequence of fig (Ficus carica).</title>
        <authorList>
            <person name="Takahashi T."/>
            <person name="Nishimura K."/>
        </authorList>
    </citation>
    <scope>NUCLEOTIDE SEQUENCE</scope>
</reference>
<protein>
    <recommendedName>
        <fullName evidence="1">Reverse transcriptase zinc-binding domain-containing protein</fullName>
    </recommendedName>
</protein>